<dbReference type="GO" id="GO:0005886">
    <property type="term" value="C:plasma membrane"/>
    <property type="evidence" value="ECO:0007669"/>
    <property type="project" value="UniProtKB-SubCell"/>
</dbReference>
<evidence type="ECO:0000256" key="6">
    <source>
        <dbReference type="ARBA" id="ARBA00043993"/>
    </source>
</evidence>
<feature type="transmembrane region" description="Helical" evidence="7">
    <location>
        <begin position="421"/>
        <end position="438"/>
    </location>
</feature>
<evidence type="ECO:0000256" key="4">
    <source>
        <dbReference type="ARBA" id="ARBA00022989"/>
    </source>
</evidence>
<proteinExistence type="inferred from homology"/>
<dbReference type="InterPro" id="IPR049453">
    <property type="entry name" value="Memb_transporter_dom"/>
</dbReference>
<evidence type="ECO:0000313" key="13">
    <source>
        <dbReference type="Proteomes" id="UP000045840"/>
    </source>
</evidence>
<dbReference type="Pfam" id="PF13515">
    <property type="entry name" value="FUSC_2"/>
    <property type="match status" value="1"/>
</dbReference>
<dbReference type="PANTHER" id="PTHR30509">
    <property type="entry name" value="P-HYDROXYBENZOIC ACID EFFLUX PUMP SUBUNIT-RELATED"/>
    <property type="match status" value="1"/>
</dbReference>
<protein>
    <submittedName>
        <fullName evidence="10">YccS/YhfK family integral membrane protein</fullName>
    </submittedName>
</protein>
<feature type="transmembrane region" description="Helical" evidence="7">
    <location>
        <begin position="444"/>
        <end position="459"/>
    </location>
</feature>
<keyword evidence="4 7" id="KW-1133">Transmembrane helix</keyword>
<dbReference type="STRING" id="1288385.ERS137968_02179"/>
<feature type="domain" description="Integral membrane protein YccS N-terminal" evidence="8">
    <location>
        <begin position="70"/>
        <end position="338"/>
    </location>
</feature>
<feature type="transmembrane region" description="Helical" evidence="7">
    <location>
        <begin position="494"/>
        <end position="512"/>
    </location>
</feature>
<dbReference type="NCBIfam" id="TIGR01667">
    <property type="entry name" value="YCCS_YHFK"/>
    <property type="match status" value="1"/>
</dbReference>
<feature type="domain" description="Integral membrane bound transporter" evidence="9">
    <location>
        <begin position="385"/>
        <end position="506"/>
    </location>
</feature>
<evidence type="ECO:0000313" key="11">
    <source>
        <dbReference type="EMBL" id="CRY67114.1"/>
    </source>
</evidence>
<evidence type="ECO:0000313" key="10">
    <source>
        <dbReference type="EMBL" id="CNH64965.1"/>
    </source>
</evidence>
<evidence type="ECO:0000259" key="9">
    <source>
        <dbReference type="Pfam" id="PF13515"/>
    </source>
</evidence>
<evidence type="ECO:0000256" key="3">
    <source>
        <dbReference type="ARBA" id="ARBA00022692"/>
    </source>
</evidence>
<organism evidence="10 13">
    <name type="scientific">Yersinia pekkanenii</name>
    <dbReference type="NCBI Taxonomy" id="1288385"/>
    <lineage>
        <taxon>Bacteria</taxon>
        <taxon>Pseudomonadati</taxon>
        <taxon>Pseudomonadota</taxon>
        <taxon>Gammaproteobacteria</taxon>
        <taxon>Enterobacterales</taxon>
        <taxon>Yersiniaceae</taxon>
        <taxon>Yersinia</taxon>
    </lineage>
</organism>
<evidence type="ECO:0000259" key="8">
    <source>
        <dbReference type="Pfam" id="PF12805"/>
    </source>
</evidence>
<comment type="similarity">
    <text evidence="6">Belongs to the YccS/YhfK family.</text>
</comment>
<dbReference type="EMBL" id="CWJL01000009">
    <property type="protein sequence ID" value="CRY67114.1"/>
    <property type="molecule type" value="Genomic_DNA"/>
</dbReference>
<dbReference type="Proteomes" id="UP000045840">
    <property type="component" value="Unassembled WGS sequence"/>
</dbReference>
<dbReference type="Proteomes" id="UP000044625">
    <property type="component" value="Unassembled WGS sequence"/>
</dbReference>
<accession>A0A0T9PH93</accession>
<feature type="transmembrane region" description="Helical" evidence="7">
    <location>
        <begin position="90"/>
        <end position="111"/>
    </location>
</feature>
<reference evidence="11 12" key="3">
    <citation type="submission" date="2015-03" db="EMBL/GenBank/DDBJ databases">
        <authorList>
            <consortium name="Pathogen Informatics"/>
            <person name="Murphy D."/>
        </authorList>
    </citation>
    <scope>NUCLEOTIDE SEQUENCE [LARGE SCALE GENOMIC DNA]</scope>
    <source>
        <strain evidence="11">Type strain: CIP110230</strain>
        <strain evidence="12">type strain: CIP110230</strain>
    </source>
</reference>
<dbReference type="AlphaFoldDB" id="A0A0T9PH93"/>
<comment type="subcellular location">
    <subcellularLocation>
        <location evidence="1">Cell membrane</location>
        <topology evidence="1">Multi-pass membrane protein</topology>
    </subcellularLocation>
</comment>
<keyword evidence="5 7" id="KW-0472">Membrane</keyword>
<dbReference type="InterPro" id="IPR010020">
    <property type="entry name" value="Integral_membrane_YCCS_YHJK"/>
</dbReference>
<dbReference type="InterPro" id="IPR032692">
    <property type="entry name" value="YccS_N"/>
</dbReference>
<evidence type="ECO:0000256" key="1">
    <source>
        <dbReference type="ARBA" id="ARBA00004651"/>
    </source>
</evidence>
<evidence type="ECO:0000256" key="2">
    <source>
        <dbReference type="ARBA" id="ARBA00022475"/>
    </source>
</evidence>
<keyword evidence="2" id="KW-1003">Cell membrane</keyword>
<feature type="transmembrane region" description="Helical" evidence="7">
    <location>
        <begin position="141"/>
        <end position="160"/>
    </location>
</feature>
<dbReference type="EMBL" id="CQAZ01000013">
    <property type="protein sequence ID" value="CNH64965.1"/>
    <property type="molecule type" value="Genomic_DNA"/>
</dbReference>
<dbReference type="PANTHER" id="PTHR30509:SF23">
    <property type="entry name" value="INNER MEMBRANE PROTEIN"/>
    <property type="match status" value="1"/>
</dbReference>
<feature type="transmembrane region" description="Helical" evidence="7">
    <location>
        <begin position="464"/>
        <end position="482"/>
    </location>
</feature>
<keyword evidence="12" id="KW-1185">Reference proteome</keyword>
<gene>
    <name evidence="10" type="primary">yccS_2</name>
    <name evidence="10" type="ORF">ERS008529_01763</name>
    <name evidence="11" type="ORF">ERS137968_02179</name>
</gene>
<dbReference type="OrthoDB" id="8670769at2"/>
<feature type="transmembrane region" description="Helical" evidence="7">
    <location>
        <begin position="118"/>
        <end position="135"/>
    </location>
</feature>
<feature type="transmembrane region" description="Helical" evidence="7">
    <location>
        <begin position="25"/>
        <end position="45"/>
    </location>
</feature>
<sequence length="712" mass="80708">MNWQRLIYHPEVIYRPNVNYGLRQTLVLCLPAALGFAIGELRLGLMFSLIPACCNIASLDTPHQHFFRRLIIGGMLFAFSSFLTQQLLLWHIPLPAVMLGLALILGMSGAISQLNGRLLPAALIAAIFSLSMLGRAPIWQAPLMCAVGTLWYGVFNWLWFRLCKDQLIREPLSQLYNLLAEYCDVKYSLFSQHVESEKALPKLLDRQQGIMDEINQLYQQFNLIDNATKQERKRLLSLFQMALDLQEHITAAMNQPEKVQELMKQGQIETVLERNMQTISARMRTIADDILYHHRAMARFSAGEALVELEEIAQQNPDNPVLQFSYYHISHVTQILSDQRPQYDRELMSSQLSQPFWPALVSYLSFKSSALRDAARMGVTLAVGSYIGNLMHLPKPYWILLTIMLVTQNGYNATKVRIHHRALGTLVGLLLAAALLHFQIPEGTTLSIMLLITLISYLVQRKNYGLAVIGRTITAVYILQLLTGEGADFLVPRLLDTLIGCALAFASALWLWPQWQSGLLRKNAHQALASYQNILRILLKPHPDIGQLAYERIQVNKASNAVLSSLNQAMQEPGFNSKYLADMRLWATHSELIVGHINEMTILTREHSLADSTSSSEEKLVQMSATLAAEYLQLCEMAIQQCQQRLESDNSGGDNDFVQMPDVDSDTQISELERNLRRILSHLSVMHTVSSMAWQQQPHHGIWRSRKLRDKT</sequence>
<reference evidence="13" key="2">
    <citation type="submission" date="2015-03" db="EMBL/GenBank/DDBJ databases">
        <authorList>
            <consortium name="Pathogen Informatics"/>
        </authorList>
    </citation>
    <scope>NUCLEOTIDE SEQUENCE [LARGE SCALE GENOMIC DNA]</scope>
    <source>
        <strain evidence="13">A125KOH2</strain>
    </source>
</reference>
<keyword evidence="3 7" id="KW-0812">Transmembrane</keyword>
<reference evidence="10" key="1">
    <citation type="submission" date="2015-03" db="EMBL/GenBank/DDBJ databases">
        <authorList>
            <person name="Murphy D."/>
        </authorList>
    </citation>
    <scope>NUCLEOTIDE SEQUENCE [LARGE SCALE GENOMIC DNA]</scope>
    <source>
        <strain evidence="10">A125KOH2</strain>
    </source>
</reference>
<dbReference type="RefSeq" id="WP_049612368.1">
    <property type="nucleotide sequence ID" value="NZ_CAWMMU010000009.1"/>
</dbReference>
<dbReference type="Pfam" id="PF12805">
    <property type="entry name" value="FUSC-like"/>
    <property type="match status" value="1"/>
</dbReference>
<evidence type="ECO:0000256" key="7">
    <source>
        <dbReference type="SAM" id="Phobius"/>
    </source>
</evidence>
<evidence type="ECO:0000256" key="5">
    <source>
        <dbReference type="ARBA" id="ARBA00023136"/>
    </source>
</evidence>
<evidence type="ECO:0000313" key="12">
    <source>
        <dbReference type="Proteomes" id="UP000044625"/>
    </source>
</evidence>
<name>A0A0T9PH93_9GAMM</name>